<reference evidence="1 2" key="1">
    <citation type="journal article" date="2022" name="DNA Res.">
        <title>Chromosomal-level genome assembly of the orchid tree Bauhinia variegata (Leguminosae; Cercidoideae) supports the allotetraploid origin hypothesis of Bauhinia.</title>
        <authorList>
            <person name="Zhong Y."/>
            <person name="Chen Y."/>
            <person name="Zheng D."/>
            <person name="Pang J."/>
            <person name="Liu Y."/>
            <person name="Luo S."/>
            <person name="Meng S."/>
            <person name="Qian L."/>
            <person name="Wei D."/>
            <person name="Dai S."/>
            <person name="Zhou R."/>
        </authorList>
    </citation>
    <scope>NUCLEOTIDE SEQUENCE [LARGE SCALE GENOMIC DNA]</scope>
    <source>
        <strain evidence="1">BV-YZ2020</strain>
    </source>
</reference>
<dbReference type="Proteomes" id="UP000828941">
    <property type="component" value="Chromosome 10"/>
</dbReference>
<evidence type="ECO:0000313" key="2">
    <source>
        <dbReference type="Proteomes" id="UP000828941"/>
    </source>
</evidence>
<proteinExistence type="predicted"/>
<evidence type="ECO:0000313" key="1">
    <source>
        <dbReference type="EMBL" id="KAI4317789.1"/>
    </source>
</evidence>
<organism evidence="1 2">
    <name type="scientific">Bauhinia variegata</name>
    <name type="common">Purple orchid tree</name>
    <name type="synonym">Phanera variegata</name>
    <dbReference type="NCBI Taxonomy" id="167791"/>
    <lineage>
        <taxon>Eukaryota</taxon>
        <taxon>Viridiplantae</taxon>
        <taxon>Streptophyta</taxon>
        <taxon>Embryophyta</taxon>
        <taxon>Tracheophyta</taxon>
        <taxon>Spermatophyta</taxon>
        <taxon>Magnoliopsida</taxon>
        <taxon>eudicotyledons</taxon>
        <taxon>Gunneridae</taxon>
        <taxon>Pentapetalae</taxon>
        <taxon>rosids</taxon>
        <taxon>fabids</taxon>
        <taxon>Fabales</taxon>
        <taxon>Fabaceae</taxon>
        <taxon>Cercidoideae</taxon>
        <taxon>Cercideae</taxon>
        <taxon>Bauhiniinae</taxon>
        <taxon>Bauhinia</taxon>
    </lineage>
</organism>
<keyword evidence="2" id="KW-1185">Reference proteome</keyword>
<sequence length="694" mass="76400">MDSTPAQRRLKAINGHLIAAADSSSQLRPNPTAGEFVSEQGYGVVLPEKLQTGKWNVYRSARSPLKLVSRFPDHPDIGTLHDNFVRSVDIFRDYKYLGTRVRVDGTVGDYKWMTYGEAGTARSALGSGLINHGIPKGSCIGLYFINRPEWIIVDHACSAYSYISVPLYDTLGPDAVKYIVNHAIVQVIFCVPETLNSLLSFLSDMPTVRLIVVVGGLDGQIPSLPSSSGVKIITYSKLLSQGRSNLQPFCPPKPHDVATICYTSGTTGTPKGAVLTHENFIANVAGSTLDVKFYPSDVYISYLPLAHIYERANQVMIVHFGIAVGFYQGDNMKLMDDLAALRPTIFCSVPRLYNRIYAGILNAVKTSGGLKERLFNAAYNAKKQAILHGKNPSPMWDRLVFNKIKERLGGRVRMMVSGASPLSPDIMDFLKICFGGRVTEGYGMTETTCVISCIDEGDNLSGHVGSPNPACEIKLVDVPEMSYTSDDKPYPRGEICVRGPIIFQGYYKDEAQTRDIIDEEGWLHTGDIGMWLSGGRLKIIDRKKNIFKLAQGEYIAPEKIENVYVKCNFVAQCFVYGDSLNSCLVAIVAVDPAILKEWADASGIKYDNLAQLCNDPRARAAVLAEMDAVGREAQLRGFEFVKAITLVLDPFTVENGLLTPTFKIKRPQAKEYFANEIANMYSEVARADPSPNSS</sequence>
<protein>
    <submittedName>
        <fullName evidence="1">Uncharacterized protein</fullName>
    </submittedName>
</protein>
<gene>
    <name evidence="1" type="ORF">L6164_025632</name>
</gene>
<comment type="caution">
    <text evidence="1">The sequence shown here is derived from an EMBL/GenBank/DDBJ whole genome shotgun (WGS) entry which is preliminary data.</text>
</comment>
<accession>A0ACB9M0W0</accession>
<dbReference type="EMBL" id="CM039435">
    <property type="protein sequence ID" value="KAI4317789.1"/>
    <property type="molecule type" value="Genomic_DNA"/>
</dbReference>
<name>A0ACB9M0W0_BAUVA</name>